<proteinExistence type="inferred from homology"/>
<accession>A0ABP8QWV8</accession>
<evidence type="ECO:0000256" key="3">
    <source>
        <dbReference type="ARBA" id="ARBA00022741"/>
    </source>
</evidence>
<dbReference type="Pfam" id="PF00370">
    <property type="entry name" value="FGGY_N"/>
    <property type="match status" value="1"/>
</dbReference>
<evidence type="ECO:0000259" key="9">
    <source>
        <dbReference type="Pfam" id="PF00370"/>
    </source>
</evidence>
<dbReference type="PANTHER" id="PTHR10196:SF69">
    <property type="entry name" value="GLYCEROL KINASE"/>
    <property type="match status" value="1"/>
</dbReference>
<evidence type="ECO:0000256" key="6">
    <source>
        <dbReference type="ARBA" id="ARBA00022840"/>
    </source>
</evidence>
<comment type="caution">
    <text evidence="11">The sequence shown here is derived from an EMBL/GenBank/DDBJ whole genome shotgun (WGS) entry which is preliminary data.</text>
</comment>
<keyword evidence="5 7" id="KW-0319">Glycerol metabolism</keyword>
<name>A0ABP8QWV8_9SPHI</name>
<dbReference type="InterPro" id="IPR005999">
    <property type="entry name" value="Glycerol_kin"/>
</dbReference>
<feature type="binding site" evidence="7">
    <location>
        <position position="14"/>
    </location>
    <ligand>
        <name>ATP</name>
        <dbReference type="ChEBI" id="CHEBI:30616"/>
    </ligand>
</feature>
<keyword evidence="3 7" id="KW-0547">Nucleotide-binding</keyword>
<evidence type="ECO:0000256" key="8">
    <source>
        <dbReference type="RuleBase" id="RU003733"/>
    </source>
</evidence>
<dbReference type="EMBL" id="BAABGR010000006">
    <property type="protein sequence ID" value="GAA4512179.1"/>
    <property type="molecule type" value="Genomic_DNA"/>
</dbReference>
<evidence type="ECO:0000256" key="2">
    <source>
        <dbReference type="ARBA" id="ARBA00022679"/>
    </source>
</evidence>
<dbReference type="InterPro" id="IPR018483">
    <property type="entry name" value="Carb_kinase_FGGY_CS"/>
</dbReference>
<feature type="binding site" evidence="7">
    <location>
        <position position="244"/>
    </location>
    <ligand>
        <name>sn-glycerol 3-phosphate</name>
        <dbReference type="ChEBI" id="CHEBI:57597"/>
    </ligand>
</feature>
<feature type="binding site" evidence="7">
    <location>
        <position position="309"/>
    </location>
    <ligand>
        <name>ADP</name>
        <dbReference type="ChEBI" id="CHEBI:456216"/>
    </ligand>
</feature>
<keyword evidence="2 7" id="KW-0808">Transferase</keyword>
<feature type="binding site" evidence="7">
    <location>
        <position position="15"/>
    </location>
    <ligand>
        <name>ATP</name>
        <dbReference type="ChEBI" id="CHEBI:30616"/>
    </ligand>
</feature>
<feature type="binding site" evidence="7">
    <location>
        <position position="410"/>
    </location>
    <ligand>
        <name>ADP</name>
        <dbReference type="ChEBI" id="CHEBI:456216"/>
    </ligand>
</feature>
<dbReference type="CDD" id="cd07786">
    <property type="entry name" value="FGGY_EcGK_like"/>
    <property type="match status" value="1"/>
</dbReference>
<evidence type="ECO:0000259" key="10">
    <source>
        <dbReference type="Pfam" id="PF02782"/>
    </source>
</evidence>
<keyword evidence="6 7" id="KW-0067">ATP-binding</keyword>
<feature type="binding site" evidence="7">
    <location>
        <position position="135"/>
    </location>
    <ligand>
        <name>sn-glycerol 3-phosphate</name>
        <dbReference type="ChEBI" id="CHEBI:57597"/>
    </ligand>
</feature>
<feature type="binding site" evidence="7">
    <location>
        <position position="309"/>
    </location>
    <ligand>
        <name>ATP</name>
        <dbReference type="ChEBI" id="CHEBI:30616"/>
    </ligand>
</feature>
<feature type="binding site" evidence="7">
    <location>
        <position position="245"/>
    </location>
    <ligand>
        <name>glycerol</name>
        <dbReference type="ChEBI" id="CHEBI:17754"/>
    </ligand>
</feature>
<feature type="binding site" evidence="7">
    <location>
        <position position="13"/>
    </location>
    <ligand>
        <name>sn-glycerol 3-phosphate</name>
        <dbReference type="ChEBI" id="CHEBI:57597"/>
    </ligand>
</feature>
<sequence>MKKEFILSLDQGTTSSRAILFNHRGEIVEIAQKEFTQIYPKSGWVEHDPQEIWSTQLAVMTEVIAKANVKLEAIKGIGITNQRETTIVWNRKTGKPIYNAIVWQDRRTADYCKAIADRGLDKLIQEKTGLLIDSYFSASKIHWILNNVEGAKAMADRGELAFGTVDSWLVYNLTKGEKHVTDVTNASRSLLLNIHTLEWDDELLELFEVPKSMLPQVCSSSELYGHTSLEIGNVNIPIAGIAGDQQAALFGQLCTEQGMAKNTYGTGCFMLMNVGNRPVISKNKLVTTVAWKIGDQVNYALEGSIFIGGAVVQWLRDELGIIKTSAEVEKLATSVSDTNGVYLVPAFSGLGAPHWNANARGIIVGLSRGSNDAHIARAALESIAYQTYDILKAMENDAGSKIQELRVDGGATNNNFLMQYQADIVQTKVIRPAVTETTAMGAAFLAGLAVGFWKDIEELKTLWKEDKVFDFRKDEGQYAAALKEWKRATETVKFWANYK</sequence>
<feature type="binding site" evidence="7">
    <location>
        <position position="410"/>
    </location>
    <ligand>
        <name>ATP</name>
        <dbReference type="ChEBI" id="CHEBI:30616"/>
    </ligand>
</feature>
<feature type="domain" description="Carbohydrate kinase FGGY C-terminal" evidence="10">
    <location>
        <begin position="261"/>
        <end position="449"/>
    </location>
</feature>
<feature type="binding site" evidence="7">
    <location>
        <position position="266"/>
    </location>
    <ligand>
        <name>ADP</name>
        <dbReference type="ChEBI" id="CHEBI:456216"/>
    </ligand>
</feature>
<dbReference type="InterPro" id="IPR043129">
    <property type="entry name" value="ATPase_NBD"/>
</dbReference>
<dbReference type="InterPro" id="IPR018485">
    <property type="entry name" value="FGGY_C"/>
</dbReference>
<dbReference type="InterPro" id="IPR018484">
    <property type="entry name" value="FGGY_N"/>
</dbReference>
<dbReference type="Pfam" id="PF02782">
    <property type="entry name" value="FGGY_C"/>
    <property type="match status" value="1"/>
</dbReference>
<feature type="binding site" evidence="7">
    <location>
        <position position="84"/>
    </location>
    <ligand>
        <name>glycerol</name>
        <dbReference type="ChEBI" id="CHEBI:17754"/>
    </ligand>
</feature>
<evidence type="ECO:0000313" key="11">
    <source>
        <dbReference type="EMBL" id="GAA4512179.1"/>
    </source>
</evidence>
<dbReference type="EC" id="2.7.1.30" evidence="7"/>
<comment type="function">
    <text evidence="7">Key enzyme in the regulation of glycerol uptake and metabolism. Catalyzes the phosphorylation of glycerol to yield sn-glycerol 3-phosphate.</text>
</comment>
<dbReference type="HAMAP" id="MF_00186">
    <property type="entry name" value="Glycerol_kin"/>
    <property type="match status" value="1"/>
</dbReference>
<feature type="binding site" evidence="7">
    <location>
        <position position="13"/>
    </location>
    <ligand>
        <name>ADP</name>
        <dbReference type="ChEBI" id="CHEBI:456216"/>
    </ligand>
</feature>
<dbReference type="Gene3D" id="3.30.420.40">
    <property type="match status" value="2"/>
</dbReference>
<dbReference type="PROSITE" id="PS00933">
    <property type="entry name" value="FGGY_KINASES_1"/>
    <property type="match status" value="1"/>
</dbReference>
<feature type="binding site" evidence="7">
    <location>
        <position position="84"/>
    </location>
    <ligand>
        <name>sn-glycerol 3-phosphate</name>
        <dbReference type="ChEBI" id="CHEBI:57597"/>
    </ligand>
</feature>
<reference evidence="12" key="1">
    <citation type="journal article" date="2019" name="Int. J. Syst. Evol. Microbiol.">
        <title>The Global Catalogue of Microorganisms (GCM) 10K type strain sequencing project: providing services to taxonomists for standard genome sequencing and annotation.</title>
        <authorList>
            <consortium name="The Broad Institute Genomics Platform"/>
            <consortium name="The Broad Institute Genome Sequencing Center for Infectious Disease"/>
            <person name="Wu L."/>
            <person name="Ma J."/>
        </authorList>
    </citation>
    <scope>NUCLEOTIDE SEQUENCE [LARGE SCALE GENOMIC DNA]</scope>
    <source>
        <strain evidence="12">JCM 17858</strain>
    </source>
</reference>
<dbReference type="InterPro" id="IPR000577">
    <property type="entry name" value="Carb_kinase_FGGY"/>
</dbReference>
<dbReference type="PROSITE" id="PS00445">
    <property type="entry name" value="FGGY_KINASES_2"/>
    <property type="match status" value="1"/>
</dbReference>
<comment type="catalytic activity">
    <reaction evidence="7">
        <text>glycerol + ATP = sn-glycerol 3-phosphate + ADP + H(+)</text>
        <dbReference type="Rhea" id="RHEA:21644"/>
        <dbReference type="ChEBI" id="CHEBI:15378"/>
        <dbReference type="ChEBI" id="CHEBI:17754"/>
        <dbReference type="ChEBI" id="CHEBI:30616"/>
        <dbReference type="ChEBI" id="CHEBI:57597"/>
        <dbReference type="ChEBI" id="CHEBI:456216"/>
        <dbReference type="EC" id="2.7.1.30"/>
    </reaction>
</comment>
<evidence type="ECO:0000256" key="4">
    <source>
        <dbReference type="ARBA" id="ARBA00022777"/>
    </source>
</evidence>
<dbReference type="PIRSF" id="PIRSF000538">
    <property type="entry name" value="GlpK"/>
    <property type="match status" value="1"/>
</dbReference>
<keyword evidence="4 7" id="KW-0418">Kinase</keyword>
<dbReference type="NCBIfam" id="NF000756">
    <property type="entry name" value="PRK00047.1"/>
    <property type="match status" value="1"/>
</dbReference>
<feature type="binding site" evidence="7">
    <location>
        <position position="266"/>
    </location>
    <ligand>
        <name>ATP</name>
        <dbReference type="ChEBI" id="CHEBI:30616"/>
    </ligand>
</feature>
<feature type="binding site" evidence="7">
    <location>
        <position position="83"/>
    </location>
    <ligand>
        <name>sn-glycerol 3-phosphate</name>
        <dbReference type="ChEBI" id="CHEBI:57597"/>
    </ligand>
</feature>
<feature type="binding site" evidence="7">
    <location>
        <position position="17"/>
    </location>
    <ligand>
        <name>ADP</name>
        <dbReference type="ChEBI" id="CHEBI:456216"/>
    </ligand>
</feature>
<comment type="activity regulation">
    <text evidence="7">Inhibited by fructose 1,6-bisphosphate (FBP).</text>
</comment>
<keyword evidence="12" id="KW-1185">Reference proteome</keyword>
<protein>
    <recommendedName>
        <fullName evidence="7">Glycerol kinase</fullName>
        <ecNumber evidence="7">2.7.1.30</ecNumber>
    </recommendedName>
    <alternativeName>
        <fullName evidence="7">ATP:glycerol 3-phosphotransferase</fullName>
    </alternativeName>
    <alternativeName>
        <fullName evidence="7">Glycerokinase</fullName>
        <shortName evidence="7">GK</shortName>
    </alternativeName>
</protein>
<feature type="domain" description="Carbohydrate kinase FGGY N-terminal" evidence="9">
    <location>
        <begin position="6"/>
        <end position="251"/>
    </location>
</feature>
<gene>
    <name evidence="7 11" type="primary">glpK</name>
    <name evidence="11" type="ORF">GCM10023173_05840</name>
</gene>
<feature type="binding site" evidence="7">
    <location>
        <position position="414"/>
    </location>
    <ligand>
        <name>ADP</name>
        <dbReference type="ChEBI" id="CHEBI:456216"/>
    </ligand>
</feature>
<evidence type="ECO:0000313" key="12">
    <source>
        <dbReference type="Proteomes" id="UP001500394"/>
    </source>
</evidence>
<dbReference type="PANTHER" id="PTHR10196">
    <property type="entry name" value="SUGAR KINASE"/>
    <property type="match status" value="1"/>
</dbReference>
<feature type="binding site" evidence="7">
    <location>
        <position position="313"/>
    </location>
    <ligand>
        <name>ATP</name>
        <dbReference type="ChEBI" id="CHEBI:30616"/>
    </ligand>
</feature>
<feature type="binding site" evidence="7">
    <location>
        <position position="83"/>
    </location>
    <ligand>
        <name>glycerol</name>
        <dbReference type="ChEBI" id="CHEBI:17754"/>
    </ligand>
</feature>
<feature type="binding site" evidence="7">
    <location>
        <position position="244"/>
    </location>
    <ligand>
        <name>glycerol</name>
        <dbReference type="ChEBI" id="CHEBI:17754"/>
    </ligand>
</feature>
<dbReference type="RefSeq" id="WP_345064491.1">
    <property type="nucleotide sequence ID" value="NZ_BAABGR010000006.1"/>
</dbReference>
<dbReference type="Proteomes" id="UP001500394">
    <property type="component" value="Unassembled WGS sequence"/>
</dbReference>
<comment type="pathway">
    <text evidence="7">Polyol metabolism; glycerol degradation via glycerol kinase pathway; sn-glycerol 3-phosphate from glycerol: step 1/1.</text>
</comment>
<dbReference type="SUPFAM" id="SSF53067">
    <property type="entry name" value="Actin-like ATPase domain"/>
    <property type="match status" value="2"/>
</dbReference>
<evidence type="ECO:0000256" key="7">
    <source>
        <dbReference type="HAMAP-Rule" id="MF_00186"/>
    </source>
</evidence>
<feature type="binding site" evidence="7">
    <location>
        <position position="13"/>
    </location>
    <ligand>
        <name>ATP</name>
        <dbReference type="ChEBI" id="CHEBI:30616"/>
    </ligand>
</feature>
<feature type="binding site" evidence="7">
    <location>
        <position position="135"/>
    </location>
    <ligand>
        <name>glycerol</name>
        <dbReference type="ChEBI" id="CHEBI:17754"/>
    </ligand>
</feature>
<dbReference type="NCBIfam" id="TIGR01311">
    <property type="entry name" value="glycerol_kin"/>
    <property type="match status" value="1"/>
</dbReference>
<evidence type="ECO:0000256" key="5">
    <source>
        <dbReference type="ARBA" id="ARBA00022798"/>
    </source>
</evidence>
<evidence type="ECO:0000256" key="1">
    <source>
        <dbReference type="ARBA" id="ARBA00009156"/>
    </source>
</evidence>
<comment type="similarity">
    <text evidence="1 7 8">Belongs to the FGGY kinase family.</text>
</comment>
<organism evidence="11 12">
    <name type="scientific">Sphingobacterium thermophilum</name>
    <dbReference type="NCBI Taxonomy" id="768534"/>
    <lineage>
        <taxon>Bacteria</taxon>
        <taxon>Pseudomonadati</taxon>
        <taxon>Bacteroidota</taxon>
        <taxon>Sphingobacteriia</taxon>
        <taxon>Sphingobacteriales</taxon>
        <taxon>Sphingobacteriaceae</taxon>
        <taxon>Sphingobacterium</taxon>
    </lineage>
</organism>
<dbReference type="GO" id="GO:0016301">
    <property type="term" value="F:kinase activity"/>
    <property type="evidence" value="ECO:0007669"/>
    <property type="project" value="UniProtKB-KW"/>
</dbReference>